<protein>
    <submittedName>
        <fullName evidence="1">Uncharacterized protein</fullName>
    </submittedName>
</protein>
<proteinExistence type="predicted"/>
<gene>
    <name evidence="1" type="ORF">JTE90_014609</name>
</gene>
<dbReference type="AlphaFoldDB" id="A0AAV6V885"/>
<comment type="caution">
    <text evidence="1">The sequence shown here is derived from an EMBL/GenBank/DDBJ whole genome shotgun (WGS) entry which is preliminary data.</text>
</comment>
<evidence type="ECO:0000313" key="1">
    <source>
        <dbReference type="EMBL" id="KAG8192829.1"/>
    </source>
</evidence>
<name>A0AAV6V885_9ARAC</name>
<dbReference type="EMBL" id="JAFNEN010000134">
    <property type="protein sequence ID" value="KAG8192829.1"/>
    <property type="molecule type" value="Genomic_DNA"/>
</dbReference>
<reference evidence="1 2" key="1">
    <citation type="journal article" date="2022" name="Nat. Ecol. Evol.">
        <title>A masculinizing supergene underlies an exaggerated male reproductive morph in a spider.</title>
        <authorList>
            <person name="Hendrickx F."/>
            <person name="De Corte Z."/>
            <person name="Sonet G."/>
            <person name="Van Belleghem S.M."/>
            <person name="Kostlbacher S."/>
            <person name="Vangestel C."/>
        </authorList>
    </citation>
    <scope>NUCLEOTIDE SEQUENCE [LARGE SCALE GENOMIC DNA]</scope>
    <source>
        <strain evidence="1">W744_W776</strain>
    </source>
</reference>
<sequence>MRMICIVVLEVLREVKPNGGDKNEEWFEVLLLSDPQDLPRGSLQNKIKRVFRLKMLLREVIDLYPPDDRKDIDSI</sequence>
<organism evidence="1 2">
    <name type="scientific">Oedothorax gibbosus</name>
    <dbReference type="NCBI Taxonomy" id="931172"/>
    <lineage>
        <taxon>Eukaryota</taxon>
        <taxon>Metazoa</taxon>
        <taxon>Ecdysozoa</taxon>
        <taxon>Arthropoda</taxon>
        <taxon>Chelicerata</taxon>
        <taxon>Arachnida</taxon>
        <taxon>Araneae</taxon>
        <taxon>Araneomorphae</taxon>
        <taxon>Entelegynae</taxon>
        <taxon>Araneoidea</taxon>
        <taxon>Linyphiidae</taxon>
        <taxon>Erigoninae</taxon>
        <taxon>Oedothorax</taxon>
    </lineage>
</organism>
<accession>A0AAV6V885</accession>
<dbReference type="Proteomes" id="UP000827092">
    <property type="component" value="Unassembled WGS sequence"/>
</dbReference>
<keyword evidence="2" id="KW-1185">Reference proteome</keyword>
<evidence type="ECO:0000313" key="2">
    <source>
        <dbReference type="Proteomes" id="UP000827092"/>
    </source>
</evidence>